<dbReference type="PROSITE" id="PS50048">
    <property type="entry name" value="ZN2_CY6_FUNGAL_2"/>
    <property type="match status" value="1"/>
</dbReference>
<dbReference type="SUPFAM" id="SSF57701">
    <property type="entry name" value="Zn2/Cys6 DNA-binding domain"/>
    <property type="match status" value="1"/>
</dbReference>
<dbReference type="CDD" id="cd00067">
    <property type="entry name" value="GAL4"/>
    <property type="match status" value="1"/>
</dbReference>
<evidence type="ECO:0000313" key="4">
    <source>
        <dbReference type="Proteomes" id="UP000756921"/>
    </source>
</evidence>
<reference evidence="3" key="1">
    <citation type="journal article" date="2020" name="Mol. Plant Microbe Interact.">
        <title>Genome Sequence of the Biocontrol Agent Coniothyrium minitans strain Conio (IMI 134523).</title>
        <authorList>
            <person name="Patel D."/>
            <person name="Shittu T.A."/>
            <person name="Baroncelli R."/>
            <person name="Muthumeenakshi S."/>
            <person name="Osborne T.H."/>
            <person name="Janganan T.K."/>
            <person name="Sreenivasaprasad S."/>
        </authorList>
    </citation>
    <scope>NUCLEOTIDE SEQUENCE</scope>
    <source>
        <strain evidence="3">Conio</strain>
    </source>
</reference>
<dbReference type="OrthoDB" id="3946756at2759"/>
<dbReference type="Proteomes" id="UP000756921">
    <property type="component" value="Unassembled WGS sequence"/>
</dbReference>
<protein>
    <recommendedName>
        <fullName evidence="2">Zn(2)-C6 fungal-type domain-containing protein</fullName>
    </recommendedName>
</protein>
<name>A0A9P6GUI0_9PLEO</name>
<dbReference type="SMART" id="SM00066">
    <property type="entry name" value="GAL4"/>
    <property type="match status" value="1"/>
</dbReference>
<evidence type="ECO:0000259" key="2">
    <source>
        <dbReference type="PROSITE" id="PS50048"/>
    </source>
</evidence>
<comment type="caution">
    <text evidence="3">The sequence shown here is derived from an EMBL/GenBank/DDBJ whole genome shotgun (WGS) entry which is preliminary data.</text>
</comment>
<organism evidence="3 4">
    <name type="scientific">Paraphaeosphaeria minitans</name>
    <dbReference type="NCBI Taxonomy" id="565426"/>
    <lineage>
        <taxon>Eukaryota</taxon>
        <taxon>Fungi</taxon>
        <taxon>Dikarya</taxon>
        <taxon>Ascomycota</taxon>
        <taxon>Pezizomycotina</taxon>
        <taxon>Dothideomycetes</taxon>
        <taxon>Pleosporomycetidae</taxon>
        <taxon>Pleosporales</taxon>
        <taxon>Massarineae</taxon>
        <taxon>Didymosphaeriaceae</taxon>
        <taxon>Paraphaeosphaeria</taxon>
    </lineage>
</organism>
<gene>
    <name evidence="3" type="ORF">PMIN01_03084</name>
</gene>
<dbReference type="PROSITE" id="PS00463">
    <property type="entry name" value="ZN2_CY6_FUNGAL_1"/>
    <property type="match status" value="1"/>
</dbReference>
<evidence type="ECO:0000256" key="1">
    <source>
        <dbReference type="ARBA" id="ARBA00023242"/>
    </source>
</evidence>
<dbReference type="Pfam" id="PF00172">
    <property type="entry name" value="Zn_clus"/>
    <property type="match status" value="1"/>
</dbReference>
<dbReference type="InterPro" id="IPR036864">
    <property type="entry name" value="Zn2-C6_fun-type_DNA-bd_sf"/>
</dbReference>
<accession>A0A9P6GUI0</accession>
<dbReference type="GO" id="GO:0000981">
    <property type="term" value="F:DNA-binding transcription factor activity, RNA polymerase II-specific"/>
    <property type="evidence" value="ECO:0007669"/>
    <property type="project" value="InterPro"/>
</dbReference>
<keyword evidence="4" id="KW-1185">Reference proteome</keyword>
<sequence length="455" mass="49511">MIPRSNTAAAAPPQRQSCDRCHRQKLRCIRNKDNSDVCDRCLSKGAQCVFSSPLPKGRPSSNSRSLRRLTMETKTNVVPQTSAPEVAPQVLTSCSSAPDRMAPKILPQPMETPIDISLSTWPWMGATTWEEAQSEMTWDGLDFSVSDVDELLANANAWGSDARAGEDLNSFSPLLSPSMPSPPSYCTHNSVKNGPGNYERRHVGNGNSMQKSMGTNSTSNFPDKSPSVVIGQLSQLSVQLSSLRASSHILAQAANFSFGRGPNEGQFSLIDSAAFESVVAWLPPEEGPVILDPQRSNNISADIPDLQSSATQQIGTPNGPGLLRDVFSASHRLMEIIQNLQADDITRHLIMACEALLLEIYAAILTALQHEAYPGDTVSATALGNVRLVLVVQLCAYLIERQHQAVWQCFNPASIQKHNLPSPIQSGSAETDCLKNLKAQVQQKLARLRQMLRCS</sequence>
<proteinExistence type="predicted"/>
<dbReference type="EMBL" id="WJXW01000002">
    <property type="protein sequence ID" value="KAF9740449.1"/>
    <property type="molecule type" value="Genomic_DNA"/>
</dbReference>
<feature type="domain" description="Zn(2)-C6 fungal-type" evidence="2">
    <location>
        <begin position="17"/>
        <end position="50"/>
    </location>
</feature>
<dbReference type="GO" id="GO:0008270">
    <property type="term" value="F:zinc ion binding"/>
    <property type="evidence" value="ECO:0007669"/>
    <property type="project" value="InterPro"/>
</dbReference>
<dbReference type="InterPro" id="IPR001138">
    <property type="entry name" value="Zn2Cys6_DnaBD"/>
</dbReference>
<dbReference type="Gene3D" id="4.10.240.10">
    <property type="entry name" value="Zn(2)-C6 fungal-type DNA-binding domain"/>
    <property type="match status" value="1"/>
</dbReference>
<evidence type="ECO:0000313" key="3">
    <source>
        <dbReference type="EMBL" id="KAF9740449.1"/>
    </source>
</evidence>
<dbReference type="AlphaFoldDB" id="A0A9P6GUI0"/>
<keyword evidence="1" id="KW-0539">Nucleus</keyword>